<proteinExistence type="inferred from homology"/>
<dbReference type="Pfam" id="PF03795">
    <property type="entry name" value="YCII"/>
    <property type="match status" value="1"/>
</dbReference>
<dbReference type="RefSeq" id="WP_258813849.1">
    <property type="nucleotide sequence ID" value="NZ_JANUGU010000009.1"/>
</dbReference>
<dbReference type="Gene3D" id="3.30.70.1060">
    <property type="entry name" value="Dimeric alpha+beta barrel"/>
    <property type="match status" value="1"/>
</dbReference>
<keyword evidence="4" id="KW-1185">Reference proteome</keyword>
<evidence type="ECO:0000313" key="3">
    <source>
        <dbReference type="EMBL" id="MCS0660656.1"/>
    </source>
</evidence>
<dbReference type="Proteomes" id="UP001204621">
    <property type="component" value="Unassembled WGS sequence"/>
</dbReference>
<feature type="domain" description="YCII-related" evidence="2">
    <location>
        <begin position="1"/>
        <end position="81"/>
    </location>
</feature>
<dbReference type="PANTHER" id="PTHR37828">
    <property type="entry name" value="GSR2449 PROTEIN"/>
    <property type="match status" value="1"/>
</dbReference>
<name>A0ABT2D329_9BURK</name>
<dbReference type="InterPro" id="IPR011008">
    <property type="entry name" value="Dimeric_a/b-barrel"/>
</dbReference>
<accession>A0ABT2D329</accession>
<organism evidence="3 4">
    <name type="scientific">Massilia terrae</name>
    <dbReference type="NCBI Taxonomy" id="1811224"/>
    <lineage>
        <taxon>Bacteria</taxon>
        <taxon>Pseudomonadati</taxon>
        <taxon>Pseudomonadota</taxon>
        <taxon>Betaproteobacteria</taxon>
        <taxon>Burkholderiales</taxon>
        <taxon>Oxalobacteraceae</taxon>
        <taxon>Telluria group</taxon>
        <taxon>Massilia</taxon>
    </lineage>
</organism>
<dbReference type="PANTHER" id="PTHR37828:SF1">
    <property type="entry name" value="YCII-RELATED DOMAIN-CONTAINING PROTEIN"/>
    <property type="match status" value="1"/>
</dbReference>
<evidence type="ECO:0000259" key="2">
    <source>
        <dbReference type="Pfam" id="PF03795"/>
    </source>
</evidence>
<gene>
    <name evidence="3" type="ORF">NX778_21505</name>
</gene>
<sequence>MFIISLTYTAPLEQIDAHLDAHRAFLAEQYASGVFLMSGRKVPRDGGIIIAHGDDRGEVEALVQRDPFWQARVAHYDIIEFAPTMTAAALAAYRAE</sequence>
<dbReference type="SUPFAM" id="SSF54909">
    <property type="entry name" value="Dimeric alpha+beta barrel"/>
    <property type="match status" value="1"/>
</dbReference>
<reference evidence="3 4" key="1">
    <citation type="submission" date="2022-08" db="EMBL/GenBank/DDBJ databases">
        <title>Reclassification of Massilia species as members of the genera Telluria, Duganella, Pseudoduganella, Mokoshia gen. nov. and Zemynaea gen. nov. using orthogonal and non-orthogonal genome-based approaches.</title>
        <authorList>
            <person name="Bowman J.P."/>
        </authorList>
    </citation>
    <scope>NUCLEOTIDE SEQUENCE [LARGE SCALE GENOMIC DNA]</scope>
    <source>
        <strain evidence="3 4">JCM 31606</strain>
    </source>
</reference>
<dbReference type="EMBL" id="JANUGU010000009">
    <property type="protein sequence ID" value="MCS0660656.1"/>
    <property type="molecule type" value="Genomic_DNA"/>
</dbReference>
<comment type="caution">
    <text evidence="3">The sequence shown here is derived from an EMBL/GenBank/DDBJ whole genome shotgun (WGS) entry which is preliminary data.</text>
</comment>
<protein>
    <submittedName>
        <fullName evidence="3">YciI family protein</fullName>
    </submittedName>
</protein>
<evidence type="ECO:0000256" key="1">
    <source>
        <dbReference type="ARBA" id="ARBA00007689"/>
    </source>
</evidence>
<comment type="similarity">
    <text evidence="1">Belongs to the YciI family.</text>
</comment>
<evidence type="ECO:0000313" key="4">
    <source>
        <dbReference type="Proteomes" id="UP001204621"/>
    </source>
</evidence>
<dbReference type="InterPro" id="IPR005545">
    <property type="entry name" value="YCII"/>
</dbReference>